<dbReference type="Pfam" id="PF02470">
    <property type="entry name" value="MlaD"/>
    <property type="match status" value="1"/>
</dbReference>
<dbReference type="InterPro" id="IPR003399">
    <property type="entry name" value="Mce/MlaD"/>
</dbReference>
<dbReference type="InterPro" id="IPR005693">
    <property type="entry name" value="Mce"/>
</dbReference>
<dbReference type="NCBIfam" id="TIGR00996">
    <property type="entry name" value="Mtu_fam_mce"/>
    <property type="match status" value="1"/>
</dbReference>
<evidence type="ECO:0000313" key="5">
    <source>
        <dbReference type="Proteomes" id="UP000271573"/>
    </source>
</evidence>
<dbReference type="PANTHER" id="PTHR33371">
    <property type="entry name" value="INTERMEMBRANE PHOSPHOLIPID TRANSPORT SYSTEM BINDING PROTEIN MLAD-RELATED"/>
    <property type="match status" value="1"/>
</dbReference>
<evidence type="ECO:0000256" key="1">
    <source>
        <dbReference type="SAM" id="Phobius"/>
    </source>
</evidence>
<organism evidence="4 5">
    <name type="scientific">Nocardioides baekrokdamisoli</name>
    <dbReference type="NCBI Taxonomy" id="1804624"/>
    <lineage>
        <taxon>Bacteria</taxon>
        <taxon>Bacillati</taxon>
        <taxon>Actinomycetota</taxon>
        <taxon>Actinomycetes</taxon>
        <taxon>Propionibacteriales</taxon>
        <taxon>Nocardioidaceae</taxon>
        <taxon>Nocardioides</taxon>
    </lineage>
</organism>
<proteinExistence type="predicted"/>
<dbReference type="Pfam" id="PF11887">
    <property type="entry name" value="Mce4_CUP1"/>
    <property type="match status" value="1"/>
</dbReference>
<protein>
    <submittedName>
        <fullName evidence="4">ABC transporter substrate-binding protein</fullName>
    </submittedName>
</protein>
<dbReference type="InterPro" id="IPR024516">
    <property type="entry name" value="Mce_C"/>
</dbReference>
<dbReference type="AlphaFoldDB" id="A0A3G9IXU9"/>
<feature type="transmembrane region" description="Helical" evidence="1">
    <location>
        <begin position="12"/>
        <end position="33"/>
    </location>
</feature>
<sequence>MQVKSVSTRDPYKVGLGLIAVIAILGVVLVLLAKASFGTHDHEAVFKNTGGLRPGEAVEVRGVQVGKVTSVSLDYTDRDPQGSPTVLVKFNMNSDISLGQQTTATVKVATLLGTHYLEVDPSGPGALGRIPLASTNVPYNLQDALDKGSDVVGKLDTKVIAKSLVTLADTLGDSKNAIGPALQGVSAVSMLIEKRGEQTAALLTAASAVTKELKDNSGNLTVLMQQANLVLTEINSRQDAIKQLLSQSVTLATMVSSLIQNSRADLKPALTSLDAVIQTLNSQSKQLQAGFDLLAPSVRYVANAAGNGPWLDLWGQDPLLPADDSTGGLL</sequence>
<feature type="domain" description="Mammalian cell entry C-terminal" evidence="3">
    <location>
        <begin position="130"/>
        <end position="307"/>
    </location>
</feature>
<evidence type="ECO:0000259" key="2">
    <source>
        <dbReference type="Pfam" id="PF02470"/>
    </source>
</evidence>
<evidence type="ECO:0000313" key="4">
    <source>
        <dbReference type="EMBL" id="BBH15994.1"/>
    </source>
</evidence>
<accession>A0A3G9IXU9</accession>
<dbReference type="InterPro" id="IPR052336">
    <property type="entry name" value="MlaD_Phospholipid_Transporter"/>
</dbReference>
<keyword evidence="1" id="KW-0472">Membrane</keyword>
<evidence type="ECO:0000259" key="3">
    <source>
        <dbReference type="Pfam" id="PF11887"/>
    </source>
</evidence>
<dbReference type="PANTHER" id="PTHR33371:SF18">
    <property type="entry name" value="MCE-FAMILY PROTEIN MCE3C"/>
    <property type="match status" value="1"/>
</dbReference>
<dbReference type="OrthoDB" id="5241191at2"/>
<keyword evidence="1" id="KW-0812">Transmembrane</keyword>
<gene>
    <name evidence="4" type="ORF">Back2_02810</name>
</gene>
<feature type="domain" description="Mce/MlaD" evidence="2">
    <location>
        <begin position="43"/>
        <end position="121"/>
    </location>
</feature>
<name>A0A3G9IXU9_9ACTN</name>
<dbReference type="GO" id="GO:0005576">
    <property type="term" value="C:extracellular region"/>
    <property type="evidence" value="ECO:0007669"/>
    <property type="project" value="TreeGrafter"/>
</dbReference>
<reference evidence="4 5" key="1">
    <citation type="submission" date="2018-11" db="EMBL/GenBank/DDBJ databases">
        <title>Complete genome sequence of Nocardioides baekrokdamisoli strain KCTC 39748.</title>
        <authorList>
            <person name="Kang S.W."/>
            <person name="Lee K.C."/>
            <person name="Kim K.K."/>
            <person name="Kim J.S."/>
            <person name="Kim D.S."/>
            <person name="Ko S.H."/>
            <person name="Yang S.H."/>
            <person name="Shin Y.K."/>
            <person name="Lee J.S."/>
        </authorList>
    </citation>
    <scope>NUCLEOTIDE SEQUENCE [LARGE SCALE GENOMIC DNA]</scope>
    <source>
        <strain evidence="4 5">KCTC 39748</strain>
    </source>
</reference>
<keyword evidence="1" id="KW-1133">Transmembrane helix</keyword>
<dbReference type="EMBL" id="AP019307">
    <property type="protein sequence ID" value="BBH15994.1"/>
    <property type="molecule type" value="Genomic_DNA"/>
</dbReference>
<dbReference type="KEGG" id="nbe:Back2_02810"/>
<keyword evidence="5" id="KW-1185">Reference proteome</keyword>
<dbReference type="Proteomes" id="UP000271573">
    <property type="component" value="Chromosome"/>
</dbReference>